<dbReference type="EMBL" id="JANEYF010001050">
    <property type="protein sequence ID" value="KAJ8966188.1"/>
    <property type="molecule type" value="Genomic_DNA"/>
</dbReference>
<dbReference type="SUPFAM" id="SSF50729">
    <property type="entry name" value="PH domain-like"/>
    <property type="match status" value="1"/>
</dbReference>
<dbReference type="InterPro" id="IPR051133">
    <property type="entry name" value="Adapter_Engulfment-Domain"/>
</dbReference>
<name>A0AAV8ZP65_9CUCU</name>
<organism evidence="1 2">
    <name type="scientific">Rhamnusium bicolor</name>
    <dbReference type="NCBI Taxonomy" id="1586634"/>
    <lineage>
        <taxon>Eukaryota</taxon>
        <taxon>Metazoa</taxon>
        <taxon>Ecdysozoa</taxon>
        <taxon>Arthropoda</taxon>
        <taxon>Hexapoda</taxon>
        <taxon>Insecta</taxon>
        <taxon>Pterygota</taxon>
        <taxon>Neoptera</taxon>
        <taxon>Endopterygota</taxon>
        <taxon>Coleoptera</taxon>
        <taxon>Polyphaga</taxon>
        <taxon>Cucujiformia</taxon>
        <taxon>Chrysomeloidea</taxon>
        <taxon>Cerambycidae</taxon>
        <taxon>Lepturinae</taxon>
        <taxon>Rhagiini</taxon>
        <taxon>Rhamnusium</taxon>
    </lineage>
</organism>
<dbReference type="PANTHER" id="PTHR11232">
    <property type="entry name" value="PHOSPHOTYROSINE INTERACTION DOMAIN-CONTAINING FAMILY MEMBER"/>
    <property type="match status" value="1"/>
</dbReference>
<dbReference type="Proteomes" id="UP001162156">
    <property type="component" value="Unassembled WGS sequence"/>
</dbReference>
<keyword evidence="2" id="KW-1185">Reference proteome</keyword>
<protein>
    <submittedName>
        <fullName evidence="1">Uncharacterized protein</fullName>
    </submittedName>
</protein>
<dbReference type="AlphaFoldDB" id="A0AAV8ZP65"/>
<gene>
    <name evidence="1" type="ORF">NQ314_003692</name>
</gene>
<reference evidence="1" key="1">
    <citation type="journal article" date="2023" name="Insect Mol. Biol.">
        <title>Genome sequencing provides insights into the evolution of gene families encoding plant cell wall-degrading enzymes in longhorned beetles.</title>
        <authorList>
            <person name="Shin N.R."/>
            <person name="Okamura Y."/>
            <person name="Kirsch R."/>
            <person name="Pauchet Y."/>
        </authorList>
    </citation>
    <scope>NUCLEOTIDE SEQUENCE</scope>
    <source>
        <strain evidence="1">RBIC_L_NR</strain>
    </source>
</reference>
<evidence type="ECO:0000313" key="2">
    <source>
        <dbReference type="Proteomes" id="UP001162156"/>
    </source>
</evidence>
<proteinExistence type="predicted"/>
<dbReference type="InterPro" id="IPR011993">
    <property type="entry name" value="PH-like_dom_sf"/>
</dbReference>
<dbReference type="PANTHER" id="PTHR11232:SF18">
    <property type="entry name" value="JNK-INTERACTING PROTEIN 1"/>
    <property type="match status" value="1"/>
</dbReference>
<evidence type="ECO:0000313" key="1">
    <source>
        <dbReference type="EMBL" id="KAJ8966188.1"/>
    </source>
</evidence>
<comment type="caution">
    <text evidence="1">The sequence shown here is derived from an EMBL/GenBank/DDBJ whole genome shotgun (WGS) entry which is preliminary data.</text>
</comment>
<dbReference type="Gene3D" id="2.30.29.30">
    <property type="entry name" value="Pleckstrin-homology domain (PH domain)/Phosphotyrosine-binding domain (PTB)"/>
    <property type="match status" value="1"/>
</dbReference>
<sequence>MYTASYIGSVETLAHKGTSVVCQAVRRVIGNSGTEPDLQPCTLEVSDQGLRMVDRRKRNVSL</sequence>
<accession>A0AAV8ZP65</accession>